<dbReference type="CDD" id="cd00614">
    <property type="entry name" value="CGS_like"/>
    <property type="match status" value="1"/>
</dbReference>
<evidence type="ECO:0000313" key="11">
    <source>
        <dbReference type="EMBL" id="ORA17196.1"/>
    </source>
</evidence>
<evidence type="ECO:0000256" key="3">
    <source>
        <dbReference type="ARBA" id="ARBA00022679"/>
    </source>
</evidence>
<name>A0A1W9ZKT2_MYCAI</name>
<comment type="similarity">
    <text evidence="6 8">Belongs to the trans-sulfuration enzymes family. MetZ subfamily.</text>
</comment>
<evidence type="ECO:0000256" key="9">
    <source>
        <dbReference type="PIRSR" id="PIRSR001434-2"/>
    </source>
</evidence>
<feature type="modified residue" description="N6-(pyridoxal phosphate)lysine" evidence="8 9">
    <location>
        <position position="221"/>
    </location>
</feature>
<dbReference type="InterPro" id="IPR015422">
    <property type="entry name" value="PyrdxlP-dep_Trfase_small"/>
</dbReference>
<dbReference type="Gene3D" id="3.90.1150.10">
    <property type="entry name" value="Aspartate Aminotransferase, domain 1"/>
    <property type="match status" value="1"/>
</dbReference>
<dbReference type="GO" id="GO:0071268">
    <property type="term" value="P:homocysteine biosynthetic process"/>
    <property type="evidence" value="ECO:0007669"/>
    <property type="project" value="InterPro"/>
</dbReference>
<dbReference type="GO" id="GO:0019346">
    <property type="term" value="P:transsulfuration"/>
    <property type="evidence" value="ECO:0007669"/>
    <property type="project" value="InterPro"/>
</dbReference>
<dbReference type="GO" id="GO:0016765">
    <property type="term" value="F:transferase activity, transferring alkyl or aryl (other than methyl) groups"/>
    <property type="evidence" value="ECO:0007669"/>
    <property type="project" value="UniProtKB-UniRule"/>
</dbReference>
<dbReference type="PANTHER" id="PTHR11808:SF80">
    <property type="entry name" value="CYSTATHIONINE GAMMA-LYASE"/>
    <property type="match status" value="1"/>
</dbReference>
<keyword evidence="12" id="KW-1185">Reference proteome</keyword>
<evidence type="ECO:0000256" key="4">
    <source>
        <dbReference type="ARBA" id="ARBA00022898"/>
    </source>
</evidence>
<dbReference type="InterPro" id="IPR015421">
    <property type="entry name" value="PyrdxlP-dep_Trfase_major"/>
</dbReference>
<keyword evidence="8" id="KW-0028">Amino-acid biosynthesis</keyword>
<gene>
    <name evidence="8" type="primary">metZ</name>
    <name evidence="11" type="ORF">BST14_09345</name>
</gene>
<comment type="pathway">
    <text evidence="8">Amino-acid biosynthesis; L-methionine biosynthesis via de novo pathway; L-homocysteine from O-succinyl-L-homoserine: step 1/1.</text>
</comment>
<evidence type="ECO:0000256" key="8">
    <source>
        <dbReference type="HAMAP-Rule" id="MF_02056"/>
    </source>
</evidence>
<dbReference type="InterPro" id="IPR000277">
    <property type="entry name" value="Cys/Met-Metab_PyrdxlP-dep_enz"/>
</dbReference>
<evidence type="ECO:0000313" key="12">
    <source>
        <dbReference type="Proteomes" id="UP000192707"/>
    </source>
</evidence>
<evidence type="ECO:0000256" key="10">
    <source>
        <dbReference type="RuleBase" id="RU362118"/>
    </source>
</evidence>
<evidence type="ECO:0000256" key="7">
    <source>
        <dbReference type="ARBA" id="ARBA00071157"/>
    </source>
</evidence>
<dbReference type="Gene3D" id="3.40.640.10">
    <property type="entry name" value="Type I PLP-dependent aspartate aminotransferase-like (Major domain)"/>
    <property type="match status" value="1"/>
</dbReference>
<evidence type="ECO:0000256" key="1">
    <source>
        <dbReference type="ARBA" id="ARBA00001933"/>
    </source>
</evidence>
<comment type="cofactor">
    <cofactor evidence="1 8 10">
        <name>pyridoxal 5'-phosphate</name>
        <dbReference type="ChEBI" id="CHEBI:597326"/>
    </cofactor>
</comment>
<dbReference type="SUPFAM" id="SSF53383">
    <property type="entry name" value="PLP-dependent transferases"/>
    <property type="match status" value="1"/>
</dbReference>
<dbReference type="NCBIfam" id="TIGR01325">
    <property type="entry name" value="O_suc_HS_sulf"/>
    <property type="match status" value="1"/>
</dbReference>
<dbReference type="EMBL" id="MVHG01000015">
    <property type="protein sequence ID" value="ORA17196.1"/>
    <property type="molecule type" value="Genomic_DNA"/>
</dbReference>
<keyword evidence="3 8" id="KW-0808">Transferase</keyword>
<evidence type="ECO:0000256" key="2">
    <source>
        <dbReference type="ARBA" id="ARBA00011881"/>
    </source>
</evidence>
<dbReference type="AlphaFoldDB" id="A0A1W9ZKT2"/>
<dbReference type="HAMAP" id="MF_02056">
    <property type="entry name" value="MetZ"/>
    <property type="match status" value="1"/>
</dbReference>
<evidence type="ECO:0000256" key="5">
    <source>
        <dbReference type="ARBA" id="ARBA00023167"/>
    </source>
</evidence>
<comment type="catalytic activity">
    <reaction evidence="8">
        <text>O-succinyl-L-homoserine + hydrogen sulfide = L-homocysteine + succinate</text>
        <dbReference type="Rhea" id="RHEA:27826"/>
        <dbReference type="ChEBI" id="CHEBI:29919"/>
        <dbReference type="ChEBI" id="CHEBI:30031"/>
        <dbReference type="ChEBI" id="CHEBI:57661"/>
        <dbReference type="ChEBI" id="CHEBI:58199"/>
    </reaction>
</comment>
<comment type="function">
    <text evidence="8">Catalyzes the formation of L-homocysteine from O-succinyl-L-homoserine (OSHS) and hydrogen sulfide.</text>
</comment>
<dbReference type="InterPro" id="IPR015424">
    <property type="entry name" value="PyrdxlP-dep_Trfase"/>
</dbReference>
<keyword evidence="5 8" id="KW-0486">Methionine biosynthesis</keyword>
<accession>A0A1W9ZKT2</accession>
<proteinExistence type="inferred from homology"/>
<dbReference type="FunFam" id="3.40.640.10:FF:000035">
    <property type="entry name" value="O-succinylhomoserine sulfhydrylase"/>
    <property type="match status" value="1"/>
</dbReference>
<dbReference type="PIRSF" id="PIRSF001434">
    <property type="entry name" value="CGS"/>
    <property type="match status" value="1"/>
</dbReference>
<dbReference type="GO" id="GO:0016846">
    <property type="term" value="F:carbon-sulfur lyase activity"/>
    <property type="evidence" value="ECO:0007669"/>
    <property type="project" value="TreeGrafter"/>
</dbReference>
<dbReference type="Pfam" id="PF01053">
    <property type="entry name" value="Cys_Met_Meta_PP"/>
    <property type="match status" value="1"/>
</dbReference>
<keyword evidence="4 8" id="KW-0663">Pyridoxal phosphate</keyword>
<dbReference type="PANTHER" id="PTHR11808">
    <property type="entry name" value="TRANS-SULFURATION ENZYME FAMILY MEMBER"/>
    <property type="match status" value="1"/>
</dbReference>
<sequence length="411" mass="43694">MTPADDESVRTPAALPEGVSQATIGVRGGLLRSGFDETAEAMYLTSGYVYESAVAAERSFAGEVDRFVYSRYGNPTVTMFEERLRLLEGAPAAFATASGMAAVFTSLGALLGAGDRLVASRSLFGSCFVVCNEILPRWGVETVFVDGDDLAQWEQALSVPTTAVFFETPSNPMQSLVDIAAVCELAHAAGAKVVLDNVFATPLLQQGLPLGVDVVVYSGTKHIDGQGRVLGGAILGDKEYIDGPVQKLMRHTGPAMSAFNAWVLVKGLETLAVRVEHSNSSALRIAEFLEGHPAVSWVRYPYLSSHPQYDLAKRQMSGGGTVITFALNLPDSSTNSAKQRAFEVLDKMRLIDISNNLGDAKSLVTHPATTTHRAMGPEGRAAIGLGDDVVRISVGLEGTDDLIADIDRALS</sequence>
<dbReference type="EC" id="2.5.1.-" evidence="8"/>
<dbReference type="UniPathway" id="UPA00051">
    <property type="reaction ID" value="UER00449"/>
</dbReference>
<comment type="caution">
    <text evidence="11">The sequence shown here is derived from an EMBL/GenBank/DDBJ whole genome shotgun (WGS) entry which is preliminary data.</text>
</comment>
<comment type="subunit">
    <text evidence="2 8">Homotetramer.</text>
</comment>
<dbReference type="RefSeq" id="WP_083064218.1">
    <property type="nucleotide sequence ID" value="NZ_MVHG01000015.1"/>
</dbReference>
<dbReference type="Proteomes" id="UP000192707">
    <property type="component" value="Unassembled WGS sequence"/>
</dbReference>
<dbReference type="GO" id="GO:0071266">
    <property type="term" value="P:'de novo' L-methionine biosynthetic process"/>
    <property type="evidence" value="ECO:0007669"/>
    <property type="project" value="UniProtKB-UniRule"/>
</dbReference>
<dbReference type="GO" id="GO:0030170">
    <property type="term" value="F:pyridoxal phosphate binding"/>
    <property type="evidence" value="ECO:0007669"/>
    <property type="project" value="UniProtKB-UniRule"/>
</dbReference>
<evidence type="ECO:0000256" key="6">
    <source>
        <dbReference type="ARBA" id="ARBA00060995"/>
    </source>
</evidence>
<dbReference type="OrthoDB" id="9780685at2"/>
<reference evidence="11 12" key="1">
    <citation type="submission" date="2016-12" db="EMBL/GenBank/DDBJ databases">
        <title>The new phylogeny of genus Mycobacterium.</title>
        <authorList>
            <person name="Tortoli E."/>
            <person name="Trovato A."/>
            <person name="Cirillo D.M."/>
        </authorList>
    </citation>
    <scope>NUCLEOTIDE SEQUENCE [LARGE SCALE GENOMIC DNA]</scope>
    <source>
        <strain evidence="11 12">DSM 45069</strain>
    </source>
</reference>
<dbReference type="NCBIfam" id="NF005870">
    <property type="entry name" value="PRK07810.1"/>
    <property type="match status" value="1"/>
</dbReference>
<dbReference type="InterPro" id="IPR006234">
    <property type="entry name" value="O-succ-hSer_sulfhydrylase"/>
</dbReference>
<dbReference type="FunFam" id="3.90.1150.10:FF:000033">
    <property type="entry name" value="Cystathionine gamma-synthase"/>
    <property type="match status" value="1"/>
</dbReference>
<protein>
    <recommendedName>
        <fullName evidence="7 8">O-succinylhomoserine sulfhydrylase</fullName>
        <shortName evidence="8">OSH sulfhydrylase</shortName>
        <shortName evidence="8">OSHS sulfhydrylase</shortName>
        <ecNumber evidence="8">2.5.1.-</ecNumber>
    </recommendedName>
</protein>
<organism evidence="11 12">
    <name type="scientific">Mycobacterium arosiense ATCC BAA-1401 = DSM 45069</name>
    <dbReference type="NCBI Taxonomy" id="1265311"/>
    <lineage>
        <taxon>Bacteria</taxon>
        <taxon>Bacillati</taxon>
        <taxon>Actinomycetota</taxon>
        <taxon>Actinomycetes</taxon>
        <taxon>Mycobacteriales</taxon>
        <taxon>Mycobacteriaceae</taxon>
        <taxon>Mycobacterium</taxon>
        <taxon>Mycobacterium avium complex (MAC)</taxon>
    </lineage>
</organism>
<dbReference type="GO" id="GO:0005737">
    <property type="term" value="C:cytoplasm"/>
    <property type="evidence" value="ECO:0007669"/>
    <property type="project" value="TreeGrafter"/>
</dbReference>